<protein>
    <submittedName>
        <fullName evidence="2">3-oxoadipate enol-lactone hydrolase</fullName>
    </submittedName>
</protein>
<gene>
    <name evidence="2" type="ORF">Srubr_45200</name>
</gene>
<dbReference type="PANTHER" id="PTHR43798:SF5">
    <property type="entry name" value="MONOACYLGLYCEROL LIPASE ABHD6"/>
    <property type="match status" value="1"/>
</dbReference>
<accession>A0ABQ3RFP5</accession>
<dbReference type="RefSeq" id="WP_189989994.1">
    <property type="nucleotide sequence ID" value="NZ_BNCB01000002.1"/>
</dbReference>
<proteinExistence type="predicted"/>
<reference evidence="3" key="1">
    <citation type="submission" date="2023-07" db="EMBL/GenBank/DDBJ databases">
        <title>Whole genome shotgun sequence of Streptomyces achromogenes subsp. rubradiris NBRC 14000.</title>
        <authorList>
            <person name="Komaki H."/>
            <person name="Tamura T."/>
        </authorList>
    </citation>
    <scope>NUCLEOTIDE SEQUENCE [LARGE SCALE GENOMIC DNA]</scope>
    <source>
        <strain evidence="3">NBRC 14000</strain>
    </source>
</reference>
<dbReference type="SUPFAM" id="SSF53474">
    <property type="entry name" value="alpha/beta-Hydrolases"/>
    <property type="match status" value="1"/>
</dbReference>
<feature type="domain" description="AB hydrolase-1" evidence="1">
    <location>
        <begin position="26"/>
        <end position="251"/>
    </location>
</feature>
<name>A0ABQ3RFP5_STRRR</name>
<dbReference type="Pfam" id="PF00561">
    <property type="entry name" value="Abhydrolase_1"/>
    <property type="match status" value="1"/>
</dbReference>
<organism evidence="2 3">
    <name type="scientific">Streptomyces rubradiris</name>
    <name type="common">Streptomyces achromogenes subsp. rubradiris</name>
    <dbReference type="NCBI Taxonomy" id="285531"/>
    <lineage>
        <taxon>Bacteria</taxon>
        <taxon>Bacillati</taxon>
        <taxon>Actinomycetota</taxon>
        <taxon>Actinomycetes</taxon>
        <taxon>Kitasatosporales</taxon>
        <taxon>Streptomycetaceae</taxon>
        <taxon>Streptomyces</taxon>
    </lineage>
</organism>
<evidence type="ECO:0000313" key="2">
    <source>
        <dbReference type="EMBL" id="GHI54674.1"/>
    </source>
</evidence>
<dbReference type="InterPro" id="IPR000073">
    <property type="entry name" value="AB_hydrolase_1"/>
</dbReference>
<comment type="caution">
    <text evidence="2">The sequence shown here is derived from an EMBL/GenBank/DDBJ whole genome shotgun (WGS) entry which is preliminary data.</text>
</comment>
<evidence type="ECO:0000313" key="3">
    <source>
        <dbReference type="Proteomes" id="UP000646738"/>
    </source>
</evidence>
<dbReference type="PANTHER" id="PTHR43798">
    <property type="entry name" value="MONOACYLGLYCEROL LIPASE"/>
    <property type="match status" value="1"/>
</dbReference>
<evidence type="ECO:0000259" key="1">
    <source>
        <dbReference type="Pfam" id="PF00561"/>
    </source>
</evidence>
<keyword evidence="2" id="KW-0378">Hydrolase</keyword>
<keyword evidence="3" id="KW-1185">Reference proteome</keyword>
<sequence>MPRVHTELSSGPSVVEYLHTGSGEGVVLVHGTGATPDGNFGHLIDELRPRHTVVAPFLSGAGTTTDSGAPLTVDDLARQVIAAADDAGLTEFHLVGHSLGACVAAAVAARSGDRVRSLVLHAGWATSDTRLAAQFALWRRLLAADTELLARLVLLTAFRATAPHFKDAAAFEREVAAFAAMFRPEGTARHLLLDEEVDIARLLPRVTAPSLVVAGTDDTVVPPYHQERMAELIPGARLTHVAAGHAFPFESPESFAGLVTEFIASRRPERTPGPRQPDPALPS</sequence>
<dbReference type="InterPro" id="IPR050266">
    <property type="entry name" value="AB_hydrolase_sf"/>
</dbReference>
<dbReference type="Proteomes" id="UP000646738">
    <property type="component" value="Unassembled WGS sequence"/>
</dbReference>
<dbReference type="InterPro" id="IPR029058">
    <property type="entry name" value="AB_hydrolase_fold"/>
</dbReference>
<dbReference type="EMBL" id="BNEA01000015">
    <property type="protein sequence ID" value="GHI54674.1"/>
    <property type="molecule type" value="Genomic_DNA"/>
</dbReference>
<dbReference type="Gene3D" id="3.40.50.1820">
    <property type="entry name" value="alpha/beta hydrolase"/>
    <property type="match status" value="1"/>
</dbReference>
<dbReference type="PRINTS" id="PR00111">
    <property type="entry name" value="ABHYDROLASE"/>
</dbReference>
<dbReference type="GO" id="GO:0016787">
    <property type="term" value="F:hydrolase activity"/>
    <property type="evidence" value="ECO:0007669"/>
    <property type="project" value="UniProtKB-KW"/>
</dbReference>